<dbReference type="PROSITE" id="PS50893">
    <property type="entry name" value="ABC_TRANSPORTER_2"/>
    <property type="match status" value="1"/>
</dbReference>
<dbReference type="RefSeq" id="WP_013173563.1">
    <property type="nucleotide sequence ID" value="NC_014219.1"/>
</dbReference>
<dbReference type="GO" id="GO:0140359">
    <property type="term" value="F:ABC-type transporter activity"/>
    <property type="evidence" value="ECO:0007669"/>
    <property type="project" value="UniProtKB-ARBA"/>
</dbReference>
<dbReference type="Gene3D" id="3.40.50.300">
    <property type="entry name" value="P-loop containing nucleotide triphosphate hydrolases"/>
    <property type="match status" value="1"/>
</dbReference>
<keyword evidence="6" id="KW-1185">Reference proteome</keyword>
<dbReference type="InterPro" id="IPR050093">
    <property type="entry name" value="ABC_SmlMolc_Importer"/>
</dbReference>
<evidence type="ECO:0000256" key="3">
    <source>
        <dbReference type="ARBA" id="ARBA00022840"/>
    </source>
</evidence>
<dbReference type="Proteomes" id="UP000000271">
    <property type="component" value="Chromosome"/>
</dbReference>
<evidence type="ECO:0000313" key="5">
    <source>
        <dbReference type="EMBL" id="ADI00143.1"/>
    </source>
</evidence>
<gene>
    <name evidence="5" type="ordered locus">Bsel_2643</name>
</gene>
<keyword evidence="1" id="KW-0813">Transport</keyword>
<dbReference type="PROSITE" id="PS00211">
    <property type="entry name" value="ABC_TRANSPORTER_1"/>
    <property type="match status" value="1"/>
</dbReference>
<dbReference type="InterPro" id="IPR017871">
    <property type="entry name" value="ABC_transporter-like_CS"/>
</dbReference>
<dbReference type="InterPro" id="IPR003593">
    <property type="entry name" value="AAA+_ATPase"/>
</dbReference>
<dbReference type="GO" id="GO:0043190">
    <property type="term" value="C:ATP-binding cassette (ABC) transporter complex"/>
    <property type="evidence" value="ECO:0007669"/>
    <property type="project" value="UniProtKB-ARBA"/>
</dbReference>
<evidence type="ECO:0000313" key="6">
    <source>
        <dbReference type="Proteomes" id="UP000000271"/>
    </source>
</evidence>
<name>D6XXV0_BACIE</name>
<dbReference type="InterPro" id="IPR003439">
    <property type="entry name" value="ABC_transporter-like_ATP-bd"/>
</dbReference>
<reference evidence="5" key="1">
    <citation type="submission" date="2009-10" db="EMBL/GenBank/DDBJ databases">
        <title>Complete sequence of Bacillus selenitireducens MLS10.</title>
        <authorList>
            <consortium name="US DOE Joint Genome Institute"/>
            <person name="Lucas S."/>
            <person name="Copeland A."/>
            <person name="Lapidus A."/>
            <person name="Glavina del Rio T."/>
            <person name="Dalin E."/>
            <person name="Tice H."/>
            <person name="Bruce D."/>
            <person name="Goodwin L."/>
            <person name="Pitluck S."/>
            <person name="Sims D."/>
            <person name="Brettin T."/>
            <person name="Detter J.C."/>
            <person name="Han C."/>
            <person name="Larimer F."/>
            <person name="Land M."/>
            <person name="Hauser L."/>
            <person name="Kyrpides N."/>
            <person name="Ovchinnikova G."/>
            <person name="Stolz J."/>
        </authorList>
    </citation>
    <scope>NUCLEOTIDE SEQUENCE [LARGE SCALE GENOMIC DNA]</scope>
    <source>
        <strain evidence="5">MLS10</strain>
    </source>
</reference>
<evidence type="ECO:0000256" key="2">
    <source>
        <dbReference type="ARBA" id="ARBA00022741"/>
    </source>
</evidence>
<organism evidence="5 6">
    <name type="scientific">Bacillus selenitireducens (strain ATCC 700615 / DSM 15326 / MLS10)</name>
    <dbReference type="NCBI Taxonomy" id="439292"/>
    <lineage>
        <taxon>Bacteria</taxon>
        <taxon>Bacillati</taxon>
        <taxon>Bacillota</taxon>
        <taxon>Bacilli</taxon>
        <taxon>Bacillales</taxon>
        <taxon>Bacillaceae</taxon>
        <taxon>Salisediminibacterium</taxon>
    </lineage>
</organism>
<dbReference type="eggNOG" id="COG3842">
    <property type="taxonomic scope" value="Bacteria"/>
</dbReference>
<dbReference type="PANTHER" id="PTHR42781">
    <property type="entry name" value="SPERMIDINE/PUTRESCINE IMPORT ATP-BINDING PROTEIN POTA"/>
    <property type="match status" value="1"/>
</dbReference>
<dbReference type="GO" id="GO:0016887">
    <property type="term" value="F:ATP hydrolysis activity"/>
    <property type="evidence" value="ECO:0007669"/>
    <property type="project" value="InterPro"/>
</dbReference>
<sequence>MQIDIRNLSCDYDGFRAVHAVNLSIESGEFVAVLGPSGCGKTTLLKALSGLETISEGSIHFDNRRVDTLPPRKRNAVMVFQNYALFPHINVRDNVNYGLKVRSQSKSTHQHLTDRALERVRMTAYKERQIDELSGGQQQRIALARALVVSPDVLLFDEPLSNLDEQLRIDMRQEIRHIQKEEGITSLYVTHDQDEAMAIADRIVVMNDGMIQQIGTPEDIYRNPANLFTAEFVGECNILHETDETITIGRPEDVLYDPKSPEFARVEWVEYKGSLKRIKLTWKDKPVKMDLFTRDHPGLSLAPGESIPIRFDHSKSISLSR</sequence>
<evidence type="ECO:0000256" key="1">
    <source>
        <dbReference type="ARBA" id="ARBA00022448"/>
    </source>
</evidence>
<keyword evidence="3" id="KW-0067">ATP-binding</keyword>
<dbReference type="SUPFAM" id="SSF50331">
    <property type="entry name" value="MOP-like"/>
    <property type="match status" value="1"/>
</dbReference>
<dbReference type="SUPFAM" id="SSF52540">
    <property type="entry name" value="P-loop containing nucleoside triphosphate hydrolases"/>
    <property type="match status" value="1"/>
</dbReference>
<dbReference type="EMBL" id="CP001791">
    <property type="protein sequence ID" value="ADI00143.1"/>
    <property type="molecule type" value="Genomic_DNA"/>
</dbReference>
<dbReference type="AlphaFoldDB" id="D6XXV0"/>
<dbReference type="FunFam" id="3.40.50.300:FF:000042">
    <property type="entry name" value="Maltose/maltodextrin ABC transporter, ATP-binding protein"/>
    <property type="match status" value="1"/>
</dbReference>
<accession>D6XXV0</accession>
<dbReference type="HOGENOM" id="CLU_000604_1_1_9"/>
<proteinExistence type="predicted"/>
<dbReference type="Pfam" id="PF00005">
    <property type="entry name" value="ABC_tran"/>
    <property type="match status" value="1"/>
</dbReference>
<evidence type="ECO:0000259" key="4">
    <source>
        <dbReference type="PROSITE" id="PS50893"/>
    </source>
</evidence>
<dbReference type="InterPro" id="IPR027417">
    <property type="entry name" value="P-loop_NTPase"/>
</dbReference>
<feature type="domain" description="ABC transporter" evidence="4">
    <location>
        <begin position="3"/>
        <end position="233"/>
    </location>
</feature>
<dbReference type="SMART" id="SM00382">
    <property type="entry name" value="AAA"/>
    <property type="match status" value="1"/>
</dbReference>
<dbReference type="PANTHER" id="PTHR42781:SF4">
    <property type="entry name" value="SPERMIDINE_PUTRESCINE IMPORT ATP-BINDING PROTEIN POTA"/>
    <property type="match status" value="1"/>
</dbReference>
<protein>
    <submittedName>
        <fullName evidence="5">ABC transporter related protein</fullName>
    </submittedName>
</protein>
<keyword evidence="2" id="KW-0547">Nucleotide-binding</keyword>
<dbReference type="InterPro" id="IPR008995">
    <property type="entry name" value="Mo/tungstate-bd_C_term_dom"/>
</dbReference>
<dbReference type="GO" id="GO:0005524">
    <property type="term" value="F:ATP binding"/>
    <property type="evidence" value="ECO:0007669"/>
    <property type="project" value="UniProtKB-KW"/>
</dbReference>
<dbReference type="KEGG" id="bse:Bsel_2643"/>
<dbReference type="STRING" id="439292.Bsel_2643"/>